<accession>A0A553HNQ9</accession>
<comment type="similarity">
    <text evidence="2 17">Belongs to the eukaryotic GTase family.</text>
</comment>
<comment type="function">
    <text evidence="16 17">Second step of mRNA capping. Transfer of the GMP moiety of GTP to the 5'-end of RNA via an enzyme-GMP covalent reaction intermediate.</text>
</comment>
<evidence type="ECO:0000259" key="19">
    <source>
        <dbReference type="Pfam" id="PF01331"/>
    </source>
</evidence>
<feature type="domain" description="mRNA capping enzyme adenylation" evidence="19">
    <location>
        <begin position="49"/>
        <end position="246"/>
    </location>
</feature>
<evidence type="ECO:0000256" key="13">
    <source>
        <dbReference type="ARBA" id="ARBA00030702"/>
    </source>
</evidence>
<dbReference type="InterPro" id="IPR013846">
    <property type="entry name" value="mRNA_cap_enzyme_C"/>
</dbReference>
<comment type="catalytic activity">
    <reaction evidence="14">
        <text>a 5'-end diphospho-ribonucleoside in mRNA + GTP + H(+) = a 5'-end (5'-triphosphoguanosine)-ribonucleoside in mRNA + diphosphate</text>
        <dbReference type="Rhea" id="RHEA:67012"/>
        <dbReference type="Rhea" id="RHEA-COMP:17165"/>
        <dbReference type="Rhea" id="RHEA-COMP:17166"/>
        <dbReference type="ChEBI" id="CHEBI:15378"/>
        <dbReference type="ChEBI" id="CHEBI:33019"/>
        <dbReference type="ChEBI" id="CHEBI:37565"/>
        <dbReference type="ChEBI" id="CHEBI:167616"/>
        <dbReference type="ChEBI" id="CHEBI:167617"/>
        <dbReference type="EC" id="2.7.7.50"/>
    </reaction>
    <physiologicalReaction direction="left-to-right" evidence="14">
        <dbReference type="Rhea" id="RHEA:67013"/>
    </physiologicalReaction>
</comment>
<dbReference type="EC" id="2.7.7.50" evidence="3 17"/>
<keyword evidence="5 17" id="KW-0507">mRNA processing</keyword>
<dbReference type="Proteomes" id="UP000319160">
    <property type="component" value="Unassembled WGS sequence"/>
</dbReference>
<dbReference type="Gene3D" id="2.40.50.140">
    <property type="entry name" value="Nucleic acid-binding proteins"/>
    <property type="match status" value="1"/>
</dbReference>
<keyword evidence="22" id="KW-1185">Reference proteome</keyword>
<dbReference type="GO" id="GO:0031533">
    <property type="term" value="C:mRNA capping enzyme complex"/>
    <property type="evidence" value="ECO:0007669"/>
    <property type="project" value="InterPro"/>
</dbReference>
<keyword evidence="10 17" id="KW-0342">GTP-binding</keyword>
<keyword evidence="9 17" id="KW-0506">mRNA capping</keyword>
<keyword evidence="11 17" id="KW-0539">Nucleus</keyword>
<evidence type="ECO:0000256" key="12">
    <source>
        <dbReference type="ARBA" id="ARBA00029909"/>
    </source>
</evidence>
<evidence type="ECO:0000256" key="18">
    <source>
        <dbReference type="PIRSR" id="PIRSR036959-1"/>
    </source>
</evidence>
<dbReference type="OrthoDB" id="200924at2759"/>
<evidence type="ECO:0000256" key="15">
    <source>
        <dbReference type="ARBA" id="ARBA00047082"/>
    </source>
</evidence>
<protein>
    <recommendedName>
        <fullName evidence="4 17">mRNA-capping enzyme subunit alpha</fullName>
        <ecNumber evidence="3 17">2.7.7.50</ecNumber>
    </recommendedName>
    <alternativeName>
        <fullName evidence="12 17">GTP--RNA guanylyltransferase</fullName>
    </alternativeName>
    <alternativeName>
        <fullName evidence="13 17">mRNA guanylyltransferase</fullName>
    </alternativeName>
</protein>
<proteinExistence type="inferred from homology"/>
<evidence type="ECO:0000256" key="6">
    <source>
        <dbReference type="ARBA" id="ARBA00022679"/>
    </source>
</evidence>
<evidence type="ECO:0000256" key="8">
    <source>
        <dbReference type="ARBA" id="ARBA00022741"/>
    </source>
</evidence>
<feature type="domain" description="mRNA capping enzyme C-terminal" evidence="20">
    <location>
        <begin position="250"/>
        <end position="375"/>
    </location>
</feature>
<evidence type="ECO:0000256" key="17">
    <source>
        <dbReference type="PIRNR" id="PIRNR036959"/>
    </source>
</evidence>
<dbReference type="STRING" id="2512241.A0A553HNQ9"/>
<dbReference type="Pfam" id="PF01331">
    <property type="entry name" value="mRNA_cap_enzyme"/>
    <property type="match status" value="1"/>
</dbReference>
<comment type="caution">
    <text evidence="21">The sequence shown here is derived from an EMBL/GenBank/DDBJ whole genome shotgun (WGS) entry which is preliminary data.</text>
</comment>
<dbReference type="InterPro" id="IPR012340">
    <property type="entry name" value="NA-bd_OB-fold"/>
</dbReference>
<comment type="subunit">
    <text evidence="15">Heterodimer. The mRNA-capping enzyme is composed of two separate chains alpha and beta, respectively a mRNA guanylyltransferase and an mRNA 5'-triphosphate monophosphatase.</text>
</comment>
<evidence type="ECO:0000256" key="7">
    <source>
        <dbReference type="ARBA" id="ARBA00022695"/>
    </source>
</evidence>
<feature type="active site" description="N6-GMP-lysine intermediate" evidence="18">
    <location>
        <position position="71"/>
    </location>
</feature>
<organism evidence="21 22">
    <name type="scientific">Xylaria flabelliformis</name>
    <dbReference type="NCBI Taxonomy" id="2512241"/>
    <lineage>
        <taxon>Eukaryota</taxon>
        <taxon>Fungi</taxon>
        <taxon>Dikarya</taxon>
        <taxon>Ascomycota</taxon>
        <taxon>Pezizomycotina</taxon>
        <taxon>Sordariomycetes</taxon>
        <taxon>Xylariomycetidae</taxon>
        <taxon>Xylariales</taxon>
        <taxon>Xylariaceae</taxon>
        <taxon>Xylaria</taxon>
    </lineage>
</organism>
<evidence type="ECO:0000313" key="22">
    <source>
        <dbReference type="Proteomes" id="UP000319160"/>
    </source>
</evidence>
<reference evidence="22" key="1">
    <citation type="submission" date="2019-06" db="EMBL/GenBank/DDBJ databases">
        <title>Draft genome sequence of the griseofulvin-producing fungus Xylaria cubensis strain G536.</title>
        <authorList>
            <person name="Mead M.E."/>
            <person name="Raja H.A."/>
            <person name="Steenwyk J.L."/>
            <person name="Knowles S.L."/>
            <person name="Oberlies N.H."/>
            <person name="Rokas A."/>
        </authorList>
    </citation>
    <scope>NUCLEOTIDE SEQUENCE [LARGE SCALE GENOMIC DNA]</scope>
    <source>
        <strain evidence="22">G536</strain>
    </source>
</reference>
<dbReference type="SUPFAM" id="SSF50249">
    <property type="entry name" value="Nucleic acid-binding proteins"/>
    <property type="match status" value="1"/>
</dbReference>
<dbReference type="CDD" id="cd07895">
    <property type="entry name" value="Adenylation_mRNA_capping"/>
    <property type="match status" value="1"/>
</dbReference>
<keyword evidence="7 17" id="KW-0548">Nucleotidyltransferase</keyword>
<evidence type="ECO:0000256" key="2">
    <source>
        <dbReference type="ARBA" id="ARBA00010237"/>
    </source>
</evidence>
<dbReference type="InterPro" id="IPR001339">
    <property type="entry name" value="mRNA_cap_enzyme_adenylation"/>
</dbReference>
<evidence type="ECO:0000256" key="10">
    <source>
        <dbReference type="ARBA" id="ARBA00023134"/>
    </source>
</evidence>
<sequence>MEQNGPGAPIQIQSIDEPGLRASGDLLMTMRKEVAALLGRSSTGFPGAQPVSFSRKHLDELHREDYYVCEKSDGMRYLLYMTNDEEGQEVHYFIDRKNDYWYIDRGNLHFPLPGDHTHIKFHTATVLDGELVMDTMSDGRKEPRYLVFDCLVLDSQVLMNRELSKRLGYFQEQVFKPYRQLMEEFPSERQYQPFFIDQKSMQFAYGIEMMFKDVIRNLKHGNDGLIFTCLKSDYKPGTDPHILKWKDAEENTVDFIWKFHFPTVEPTEEERADGIIEPFVDYDSVPPISLLANHGGGYPNGYQYYADMHLEESEWEILKSLGDPLDERVVEAYMDEQKRWRFYRFRDDKPDGNHISVVNSVIESIRDGVTKEDLLSAAKTIRDNWKARAQHREKR</sequence>
<dbReference type="PANTHER" id="PTHR10367:SF17">
    <property type="entry name" value="MRNA-CAPPING ENZYME"/>
    <property type="match status" value="1"/>
</dbReference>
<evidence type="ECO:0000256" key="14">
    <source>
        <dbReference type="ARBA" id="ARBA00044624"/>
    </source>
</evidence>
<dbReference type="InterPro" id="IPR051029">
    <property type="entry name" value="mRNA_Capping_Enz/RNA_Phosphat"/>
</dbReference>
<evidence type="ECO:0000256" key="1">
    <source>
        <dbReference type="ARBA" id="ARBA00004123"/>
    </source>
</evidence>
<dbReference type="GO" id="GO:0005524">
    <property type="term" value="F:ATP binding"/>
    <property type="evidence" value="ECO:0007669"/>
    <property type="project" value="InterPro"/>
</dbReference>
<dbReference type="InterPro" id="IPR017075">
    <property type="entry name" value="mRNA_cap_enzyme_alpha"/>
</dbReference>
<evidence type="ECO:0000256" key="3">
    <source>
        <dbReference type="ARBA" id="ARBA00012475"/>
    </source>
</evidence>
<dbReference type="GO" id="GO:0006370">
    <property type="term" value="P:7-methylguanosine mRNA capping"/>
    <property type="evidence" value="ECO:0007669"/>
    <property type="project" value="UniProtKB-KW"/>
</dbReference>
<gene>
    <name evidence="21" type="ORF">FHL15_009512</name>
</gene>
<evidence type="ECO:0000256" key="5">
    <source>
        <dbReference type="ARBA" id="ARBA00022664"/>
    </source>
</evidence>
<evidence type="ECO:0000256" key="11">
    <source>
        <dbReference type="ARBA" id="ARBA00023242"/>
    </source>
</evidence>
<evidence type="ECO:0000313" key="21">
    <source>
        <dbReference type="EMBL" id="TRX89603.1"/>
    </source>
</evidence>
<dbReference type="Gene3D" id="3.30.470.30">
    <property type="entry name" value="DNA ligase/mRNA capping enzyme"/>
    <property type="match status" value="1"/>
</dbReference>
<dbReference type="EMBL" id="VFLP01000065">
    <property type="protein sequence ID" value="TRX89603.1"/>
    <property type="molecule type" value="Genomic_DNA"/>
</dbReference>
<evidence type="ECO:0000256" key="16">
    <source>
        <dbReference type="ARBA" id="ARBA00053845"/>
    </source>
</evidence>
<keyword evidence="8 17" id="KW-0547">Nucleotide-binding</keyword>
<evidence type="ECO:0000259" key="20">
    <source>
        <dbReference type="Pfam" id="PF03919"/>
    </source>
</evidence>
<name>A0A553HNQ9_9PEZI</name>
<dbReference type="PANTHER" id="PTHR10367">
    <property type="entry name" value="MRNA-CAPPING ENZYME"/>
    <property type="match status" value="1"/>
</dbReference>
<comment type="subcellular location">
    <subcellularLocation>
        <location evidence="1 17">Nucleus</location>
    </subcellularLocation>
</comment>
<dbReference type="FunFam" id="3.30.470.30:FF:000011">
    <property type="entry name" value="mRNA-capping enzyme subunit alpha"/>
    <property type="match status" value="1"/>
</dbReference>
<keyword evidence="6 17" id="KW-0808">Transferase</keyword>
<dbReference type="FunFam" id="2.40.50.140:FF:000275">
    <property type="entry name" value="mRNA-capping enzyme subunit alpha"/>
    <property type="match status" value="1"/>
</dbReference>
<dbReference type="GO" id="GO:0004484">
    <property type="term" value="F:mRNA guanylyltransferase activity"/>
    <property type="evidence" value="ECO:0007669"/>
    <property type="project" value="UniProtKB-EC"/>
</dbReference>
<dbReference type="Pfam" id="PF03919">
    <property type="entry name" value="mRNA_cap_C"/>
    <property type="match status" value="1"/>
</dbReference>
<dbReference type="SUPFAM" id="SSF56091">
    <property type="entry name" value="DNA ligase/mRNA capping enzyme, catalytic domain"/>
    <property type="match status" value="1"/>
</dbReference>
<evidence type="ECO:0000256" key="4">
    <source>
        <dbReference type="ARBA" id="ARBA00019171"/>
    </source>
</evidence>
<dbReference type="GO" id="GO:0005525">
    <property type="term" value="F:GTP binding"/>
    <property type="evidence" value="ECO:0007669"/>
    <property type="project" value="UniProtKB-KW"/>
</dbReference>
<evidence type="ECO:0000256" key="9">
    <source>
        <dbReference type="ARBA" id="ARBA00023042"/>
    </source>
</evidence>
<dbReference type="AlphaFoldDB" id="A0A553HNQ9"/>
<dbReference type="PIRSF" id="PIRSF036959">
    <property type="entry name" value="mRNA_cap_alpha"/>
    <property type="match status" value="1"/>
</dbReference>